<accession>A0AAW9D2V4</accession>
<dbReference type="RefSeq" id="WP_050807623.1">
    <property type="nucleotide sequence ID" value="NZ_JANUQN010000024.1"/>
</dbReference>
<dbReference type="EMBL" id="QXCT01000002">
    <property type="protein sequence ID" value="MDW9254619.1"/>
    <property type="molecule type" value="Genomic_DNA"/>
</dbReference>
<dbReference type="Proteomes" id="UP001272137">
    <property type="component" value="Unassembled WGS sequence"/>
</dbReference>
<organism evidence="1 2">
    <name type="scientific">Burkholderia thailandensis</name>
    <dbReference type="NCBI Taxonomy" id="57975"/>
    <lineage>
        <taxon>Bacteria</taxon>
        <taxon>Pseudomonadati</taxon>
        <taxon>Pseudomonadota</taxon>
        <taxon>Betaproteobacteria</taxon>
        <taxon>Burkholderiales</taxon>
        <taxon>Burkholderiaceae</taxon>
        <taxon>Burkholderia</taxon>
        <taxon>pseudomallei group</taxon>
    </lineage>
</organism>
<name>A0AAW9D2V4_BURTH</name>
<dbReference type="AlphaFoldDB" id="A0AAW9D2V4"/>
<gene>
    <name evidence="1" type="ORF">C7S16_0888</name>
</gene>
<evidence type="ECO:0000313" key="2">
    <source>
        <dbReference type="Proteomes" id="UP001272137"/>
    </source>
</evidence>
<proteinExistence type="predicted"/>
<evidence type="ECO:0000313" key="1">
    <source>
        <dbReference type="EMBL" id="MDW9254619.1"/>
    </source>
</evidence>
<protein>
    <submittedName>
        <fullName evidence="1">Uncharacterized protein</fullName>
    </submittedName>
</protein>
<sequence length="168" mass="18781">MNDKQNTAPNWLQEGDLLYRLTIDTHRQNHDEIYVTLAEGSRDIRARAARAAELREALKGRGLNRLTDGTSPEALTKLRRLIAADEYAVSFQTMQQYRSALLREIDNASPVRSSPTVMTQEQHAAIEFALGTCAGHPAGEQHVAALESLLRIDNSQRVANTESMERPQ</sequence>
<reference evidence="1" key="1">
    <citation type="submission" date="2018-08" db="EMBL/GenBank/DDBJ databases">
        <title>Identification of Burkholderia cepacia strains that express a Burkholderia pseudomallei-like capsular polysaccharide.</title>
        <authorList>
            <person name="Burtnick M.N."/>
            <person name="Vongsouvath M."/>
            <person name="Newton P."/>
            <person name="Wuthiekanun V."/>
            <person name="Limmathurotsakul D."/>
            <person name="Brett P.J."/>
            <person name="Chantratita N."/>
            <person name="Dance D.A."/>
        </authorList>
    </citation>
    <scope>NUCLEOTIDE SEQUENCE</scope>
    <source>
        <strain evidence="1">SBXCC001</strain>
    </source>
</reference>
<comment type="caution">
    <text evidence="1">The sequence shown here is derived from an EMBL/GenBank/DDBJ whole genome shotgun (WGS) entry which is preliminary data.</text>
</comment>